<evidence type="ECO:0000313" key="4">
    <source>
        <dbReference type="Proteomes" id="UP001175227"/>
    </source>
</evidence>
<keyword evidence="2" id="KW-0472">Membrane</keyword>
<feature type="compositionally biased region" description="Basic and acidic residues" evidence="1">
    <location>
        <begin position="48"/>
        <end position="75"/>
    </location>
</feature>
<organism evidence="3 4">
    <name type="scientific">Armillaria novae-zelandiae</name>
    <dbReference type="NCBI Taxonomy" id="153914"/>
    <lineage>
        <taxon>Eukaryota</taxon>
        <taxon>Fungi</taxon>
        <taxon>Dikarya</taxon>
        <taxon>Basidiomycota</taxon>
        <taxon>Agaricomycotina</taxon>
        <taxon>Agaricomycetes</taxon>
        <taxon>Agaricomycetidae</taxon>
        <taxon>Agaricales</taxon>
        <taxon>Marasmiineae</taxon>
        <taxon>Physalacriaceae</taxon>
        <taxon>Armillaria</taxon>
    </lineage>
</organism>
<feature type="transmembrane region" description="Helical" evidence="2">
    <location>
        <begin position="12"/>
        <end position="31"/>
    </location>
</feature>
<comment type="caution">
    <text evidence="3">The sequence shown here is derived from an EMBL/GenBank/DDBJ whole genome shotgun (WGS) entry which is preliminary data.</text>
</comment>
<proteinExistence type="predicted"/>
<evidence type="ECO:0000256" key="2">
    <source>
        <dbReference type="SAM" id="Phobius"/>
    </source>
</evidence>
<feature type="region of interest" description="Disordered" evidence="1">
    <location>
        <begin position="40"/>
        <end position="76"/>
    </location>
</feature>
<dbReference type="AlphaFoldDB" id="A0AA39P2R1"/>
<dbReference type="Proteomes" id="UP001175227">
    <property type="component" value="Unassembled WGS sequence"/>
</dbReference>
<keyword evidence="2" id="KW-0812">Transmembrane</keyword>
<dbReference type="EMBL" id="JAUEPR010000020">
    <property type="protein sequence ID" value="KAK0476476.1"/>
    <property type="molecule type" value="Genomic_DNA"/>
</dbReference>
<gene>
    <name evidence="3" type="ORF">IW261DRAFT_1491390</name>
</gene>
<reference evidence="3" key="1">
    <citation type="submission" date="2023-06" db="EMBL/GenBank/DDBJ databases">
        <authorList>
            <consortium name="Lawrence Berkeley National Laboratory"/>
            <person name="Ahrendt S."/>
            <person name="Sahu N."/>
            <person name="Indic B."/>
            <person name="Wong-Bajracharya J."/>
            <person name="Merenyi Z."/>
            <person name="Ke H.-M."/>
            <person name="Monk M."/>
            <person name="Kocsube S."/>
            <person name="Drula E."/>
            <person name="Lipzen A."/>
            <person name="Balint B."/>
            <person name="Henrissat B."/>
            <person name="Andreopoulos B."/>
            <person name="Martin F.M."/>
            <person name="Harder C.B."/>
            <person name="Rigling D."/>
            <person name="Ford K.L."/>
            <person name="Foster G.D."/>
            <person name="Pangilinan J."/>
            <person name="Papanicolaou A."/>
            <person name="Barry K."/>
            <person name="LaButti K."/>
            <person name="Viragh M."/>
            <person name="Koriabine M."/>
            <person name="Yan M."/>
            <person name="Riley R."/>
            <person name="Champramary S."/>
            <person name="Plett K.L."/>
            <person name="Tsai I.J."/>
            <person name="Slot J."/>
            <person name="Sipos G."/>
            <person name="Plett J."/>
            <person name="Nagy L.G."/>
            <person name="Grigoriev I.V."/>
        </authorList>
    </citation>
    <scope>NUCLEOTIDE SEQUENCE</scope>
    <source>
        <strain evidence="3">ICMP 16352</strain>
    </source>
</reference>
<keyword evidence="4" id="KW-1185">Reference proteome</keyword>
<keyword evidence="2" id="KW-1133">Transmembrane helix</keyword>
<evidence type="ECO:0000313" key="3">
    <source>
        <dbReference type="EMBL" id="KAK0476476.1"/>
    </source>
</evidence>
<evidence type="ECO:0000256" key="1">
    <source>
        <dbReference type="SAM" id="MobiDB-lite"/>
    </source>
</evidence>
<sequence length="99" mass="11005">MQMPPTTALIPSHYYGFQILLLAVLSMICLCRTRISRLLTPTTSGHQPGHERARVMAPLDSERSKRNGAEMHTNERVVTNVTASAVITSLRSNKTTRTL</sequence>
<name>A0AA39P2R1_9AGAR</name>
<protein>
    <submittedName>
        <fullName evidence="3">Uncharacterized protein</fullName>
    </submittedName>
</protein>
<accession>A0AA39P2R1</accession>